<evidence type="ECO:0000259" key="13">
    <source>
        <dbReference type="PROSITE" id="PS50887"/>
    </source>
</evidence>
<evidence type="ECO:0000256" key="1">
    <source>
        <dbReference type="ARBA" id="ARBA00004651"/>
    </source>
</evidence>
<dbReference type="InterPro" id="IPR001633">
    <property type="entry name" value="EAL_dom"/>
</dbReference>
<dbReference type="SMART" id="SM01079">
    <property type="entry name" value="CHASE"/>
    <property type="match status" value="1"/>
</dbReference>
<dbReference type="EMBL" id="WWCJ01000014">
    <property type="protein sequence ID" value="MYN04218.1"/>
    <property type="molecule type" value="Genomic_DNA"/>
</dbReference>
<dbReference type="PANTHER" id="PTHR44757:SF2">
    <property type="entry name" value="BIOFILM ARCHITECTURE MAINTENANCE PROTEIN MBAA"/>
    <property type="match status" value="1"/>
</dbReference>
<feature type="domain" description="GGDEF" evidence="13">
    <location>
        <begin position="693"/>
        <end position="826"/>
    </location>
</feature>
<feature type="transmembrane region" description="Helical" evidence="8">
    <location>
        <begin position="94"/>
        <end position="112"/>
    </location>
</feature>
<dbReference type="InterPro" id="IPR007895">
    <property type="entry name" value="MASE1"/>
</dbReference>
<dbReference type="Gene3D" id="3.30.70.270">
    <property type="match status" value="1"/>
</dbReference>
<feature type="transmembrane region" description="Helical" evidence="8">
    <location>
        <begin position="64"/>
        <end position="88"/>
    </location>
</feature>
<organism evidence="14 15">
    <name type="scientific">Pseudoduganella guangdongensis</name>
    <dbReference type="NCBI Taxonomy" id="2692179"/>
    <lineage>
        <taxon>Bacteria</taxon>
        <taxon>Pseudomonadati</taxon>
        <taxon>Pseudomonadota</taxon>
        <taxon>Betaproteobacteria</taxon>
        <taxon>Burkholderiales</taxon>
        <taxon>Oxalobacteraceae</taxon>
        <taxon>Telluria group</taxon>
        <taxon>Pseudoduganella</taxon>
    </lineage>
</organism>
<dbReference type="GO" id="GO:0005886">
    <property type="term" value="C:plasma membrane"/>
    <property type="evidence" value="ECO:0007669"/>
    <property type="project" value="UniProtKB-SubCell"/>
</dbReference>
<dbReference type="Pfam" id="PF03924">
    <property type="entry name" value="CHASE"/>
    <property type="match status" value="1"/>
</dbReference>
<dbReference type="GO" id="GO:0007165">
    <property type="term" value="P:signal transduction"/>
    <property type="evidence" value="ECO:0007669"/>
    <property type="project" value="UniProtKB-ARBA"/>
</dbReference>
<dbReference type="PROSITE" id="PS50112">
    <property type="entry name" value="PAS"/>
    <property type="match status" value="1"/>
</dbReference>
<feature type="region of interest" description="Disordered" evidence="7">
    <location>
        <begin position="320"/>
        <end position="344"/>
    </location>
</feature>
<dbReference type="FunFam" id="3.30.70.270:FF:000001">
    <property type="entry name" value="Diguanylate cyclase domain protein"/>
    <property type="match status" value="1"/>
</dbReference>
<dbReference type="Pfam" id="PF00990">
    <property type="entry name" value="GGDEF"/>
    <property type="match status" value="1"/>
</dbReference>
<keyword evidence="3 8" id="KW-0812">Transmembrane</keyword>
<dbReference type="InterPro" id="IPR000014">
    <property type="entry name" value="PAS"/>
</dbReference>
<reference evidence="14 15" key="1">
    <citation type="submission" date="2019-12" db="EMBL/GenBank/DDBJ databases">
        <title>Novel species isolated from a subtropical stream in China.</title>
        <authorList>
            <person name="Lu H."/>
        </authorList>
    </citation>
    <scope>NUCLEOTIDE SEQUENCE [LARGE SCALE GENOMIC DNA]</scope>
    <source>
        <strain evidence="14 15">DS3</strain>
    </source>
</reference>
<dbReference type="NCBIfam" id="TIGR00229">
    <property type="entry name" value="sensory_box"/>
    <property type="match status" value="1"/>
</dbReference>
<evidence type="ECO:0000313" key="14">
    <source>
        <dbReference type="EMBL" id="MYN04218.1"/>
    </source>
</evidence>
<dbReference type="SUPFAM" id="SSF55785">
    <property type="entry name" value="PYP-like sensor domain (PAS domain)"/>
    <property type="match status" value="1"/>
</dbReference>
<dbReference type="SMART" id="SM00267">
    <property type="entry name" value="GGDEF"/>
    <property type="match status" value="1"/>
</dbReference>
<dbReference type="Gene3D" id="3.30.450.350">
    <property type="entry name" value="CHASE domain"/>
    <property type="match status" value="1"/>
</dbReference>
<evidence type="ECO:0000256" key="7">
    <source>
        <dbReference type="SAM" id="MobiDB-lite"/>
    </source>
</evidence>
<evidence type="ECO:0000256" key="6">
    <source>
        <dbReference type="ARBA" id="ARBA00051114"/>
    </source>
</evidence>
<dbReference type="Gene3D" id="3.20.20.450">
    <property type="entry name" value="EAL domain"/>
    <property type="match status" value="1"/>
</dbReference>
<evidence type="ECO:0000259" key="12">
    <source>
        <dbReference type="PROSITE" id="PS50883"/>
    </source>
</evidence>
<evidence type="ECO:0000259" key="11">
    <source>
        <dbReference type="PROSITE" id="PS50839"/>
    </source>
</evidence>
<proteinExistence type="predicted"/>
<keyword evidence="15" id="KW-1185">Reference proteome</keyword>
<dbReference type="GO" id="GO:0071732">
    <property type="term" value="P:cellular response to nitric oxide"/>
    <property type="evidence" value="ECO:0007669"/>
    <property type="project" value="UniProtKB-ARBA"/>
</dbReference>
<protein>
    <submittedName>
        <fullName evidence="14">EAL domain-containing protein</fullName>
    </submittedName>
</protein>
<dbReference type="CDD" id="cd01948">
    <property type="entry name" value="EAL"/>
    <property type="match status" value="1"/>
</dbReference>
<evidence type="ECO:0000256" key="8">
    <source>
        <dbReference type="SAM" id="Phobius"/>
    </source>
</evidence>
<dbReference type="InterPro" id="IPR029787">
    <property type="entry name" value="Nucleotide_cyclase"/>
</dbReference>
<dbReference type="PANTHER" id="PTHR44757">
    <property type="entry name" value="DIGUANYLATE CYCLASE DGCP"/>
    <property type="match status" value="1"/>
</dbReference>
<keyword evidence="2" id="KW-1003">Cell membrane</keyword>
<evidence type="ECO:0000256" key="3">
    <source>
        <dbReference type="ARBA" id="ARBA00022692"/>
    </source>
</evidence>
<feature type="domain" description="CHASE" evidence="11">
    <location>
        <begin position="273"/>
        <end position="427"/>
    </location>
</feature>
<feature type="transmembrane region" description="Helical" evidence="8">
    <location>
        <begin position="12"/>
        <end position="33"/>
    </location>
</feature>
<dbReference type="CDD" id="cd01949">
    <property type="entry name" value="GGDEF"/>
    <property type="match status" value="1"/>
</dbReference>
<dbReference type="CDD" id="cd00130">
    <property type="entry name" value="PAS"/>
    <property type="match status" value="1"/>
</dbReference>
<accession>A0A6N9HKP2</accession>
<dbReference type="InterPro" id="IPR035919">
    <property type="entry name" value="EAL_sf"/>
</dbReference>
<dbReference type="PROSITE" id="PS50839">
    <property type="entry name" value="CHASE"/>
    <property type="match status" value="1"/>
</dbReference>
<dbReference type="AlphaFoldDB" id="A0A6N9HKP2"/>
<comment type="catalytic activity">
    <reaction evidence="6">
        <text>3',3'-c-di-GMP + H2O = 5'-phosphoguanylyl(3'-&gt;5')guanosine + H(+)</text>
        <dbReference type="Rhea" id="RHEA:24902"/>
        <dbReference type="ChEBI" id="CHEBI:15377"/>
        <dbReference type="ChEBI" id="CHEBI:15378"/>
        <dbReference type="ChEBI" id="CHEBI:58754"/>
        <dbReference type="ChEBI" id="CHEBI:58805"/>
        <dbReference type="EC" id="3.1.4.52"/>
    </reaction>
    <physiologicalReaction direction="left-to-right" evidence="6">
        <dbReference type="Rhea" id="RHEA:24903"/>
    </physiologicalReaction>
</comment>
<dbReference type="NCBIfam" id="TIGR00254">
    <property type="entry name" value="GGDEF"/>
    <property type="match status" value="1"/>
</dbReference>
<evidence type="ECO:0000256" key="2">
    <source>
        <dbReference type="ARBA" id="ARBA00022475"/>
    </source>
</evidence>
<feature type="transmembrane region" description="Helical" evidence="8">
    <location>
        <begin position="200"/>
        <end position="220"/>
    </location>
</feature>
<dbReference type="InterPro" id="IPR035965">
    <property type="entry name" value="PAS-like_dom_sf"/>
</dbReference>
<feature type="transmembrane region" description="Helical" evidence="8">
    <location>
        <begin position="132"/>
        <end position="157"/>
    </location>
</feature>
<dbReference type="InterPro" id="IPR000700">
    <property type="entry name" value="PAS-assoc_C"/>
</dbReference>
<dbReference type="PROSITE" id="PS50883">
    <property type="entry name" value="EAL"/>
    <property type="match status" value="1"/>
</dbReference>
<feature type="transmembrane region" description="Helical" evidence="8">
    <location>
        <begin position="39"/>
        <end position="57"/>
    </location>
</feature>
<evidence type="ECO:0000256" key="4">
    <source>
        <dbReference type="ARBA" id="ARBA00022989"/>
    </source>
</evidence>
<dbReference type="Pfam" id="PF05231">
    <property type="entry name" value="MASE1"/>
    <property type="match status" value="1"/>
</dbReference>
<comment type="caution">
    <text evidence="14">The sequence shown here is derived from an EMBL/GenBank/DDBJ whole genome shotgun (WGS) entry which is preliminary data.</text>
</comment>
<feature type="domain" description="EAL" evidence="12">
    <location>
        <begin position="835"/>
        <end position="1085"/>
    </location>
</feature>
<dbReference type="GO" id="GO:0071111">
    <property type="term" value="F:cyclic-guanylate-specific phosphodiesterase activity"/>
    <property type="evidence" value="ECO:0007669"/>
    <property type="project" value="UniProtKB-EC"/>
</dbReference>
<feature type="transmembrane region" description="Helical" evidence="8">
    <location>
        <begin position="169"/>
        <end position="188"/>
    </location>
</feature>
<evidence type="ECO:0000259" key="10">
    <source>
        <dbReference type="PROSITE" id="PS50113"/>
    </source>
</evidence>
<evidence type="ECO:0000256" key="5">
    <source>
        <dbReference type="ARBA" id="ARBA00023136"/>
    </source>
</evidence>
<dbReference type="RefSeq" id="WP_161027183.1">
    <property type="nucleotide sequence ID" value="NZ_WWCJ01000014.1"/>
</dbReference>
<sequence>MTNPSPAWQRTLAANFLLLAVYAVVGRFCLYLSLAPGYASPLFLPAGIALAAIVTYGPRLLPGVALGALLINFLPLPAASGASGALALPTMAQGLAAAGAGVASALQAWLGMLYFRRAIRPEIGAGRDVLRFLLLAVCVTLTSSTLSNAAGVAVGAIARSDWLTSWLTWWIGDAIGVLLAAPLCWVLFGKPRSLWQRRRLLVGVPQLLLVTLCVLLYVLVARWETRQHLEGFRLKAQQVGDLLQARFSEHERYVLAMARAINRYGRVMSASGFDKIAHGYLDQRPELLSMAWLRPVNAAERAEFDQWAREKIDPDFRIIAPKSTPSHSHSHEPHSHSEPPPGEHMVTLYIEPAARRHYQGLDWLAEPVRAQAVRAALASGRPVASAPVLLSLPGEGSGVVLLQAVEPGDGQPAAGMLLLAMQIDSYVHGALSGSDFPHLQARLVDRSQPGPTTLLDQLTRAPHSEDYWRKLSFGGREYELVLTPSPAYMAHQHGWQSWLVLSAGLLLTGLLGALMLLTSGERAQIQQQVKESTARLREREARLQAILDKAADAILTIGGDGLLVSANAAASRLFGYAPDALAGVPLATLLPEAESDSAARLLRTIANGATHEHESSGRRADGSMLPIAISVSEVELPDGNIFVAILHDLTEQQRAQERIYRLAHHDPLTGLDNRLSLNLRLDQLLAQTRRVHGAAAVMFLDLDHFKKINDTHGHATGDQLLLAVADRLRELLREVDTIARLGGDEFIVVTSGNVTPADATHIAMRIVHALAEPFQLGGKTIHTGTSVGVAMFPQDGTDSPTLLQHADTAMYAAKSHGRGNFQFFEAAMNAATHERLMMENRLWQALELKQFELYLQPQVELASRRVIGAELLLRWHHPELGMVGPDRFIPIAEESGLILPLGEWVLQQAVAMLQRWQGQLRLAVNLSARQCHGGALLPLLDRLMAQSGVDPALLELEITESAAMQDPERSRTLLRELRARGFTVAIDDFGTGYSSLSYLKLFEIDRIKIDRAFVKDIETDPNDAVIVTATISLAHALGLGVVAEGVETEAQLAFLRSKHCNEAQGYLFARPMPVGEFENLLQPGNLDQAHRA</sequence>
<dbReference type="PROSITE" id="PS50887">
    <property type="entry name" value="GGDEF"/>
    <property type="match status" value="1"/>
</dbReference>
<comment type="subcellular location">
    <subcellularLocation>
        <location evidence="1">Cell membrane</location>
        <topology evidence="1">Multi-pass membrane protein</topology>
    </subcellularLocation>
</comment>
<dbReference type="SUPFAM" id="SSF55073">
    <property type="entry name" value="Nucleotide cyclase"/>
    <property type="match status" value="1"/>
</dbReference>
<dbReference type="InterPro" id="IPR042240">
    <property type="entry name" value="CHASE_sf"/>
</dbReference>
<keyword evidence="4 8" id="KW-1133">Transmembrane helix</keyword>
<dbReference type="FunFam" id="3.20.20.450:FF:000001">
    <property type="entry name" value="Cyclic di-GMP phosphodiesterase yahA"/>
    <property type="match status" value="1"/>
</dbReference>
<dbReference type="Gene3D" id="3.30.450.20">
    <property type="entry name" value="PAS domain"/>
    <property type="match status" value="1"/>
</dbReference>
<gene>
    <name evidence="14" type="ORF">GTP41_19165</name>
</gene>
<dbReference type="SMART" id="SM00052">
    <property type="entry name" value="EAL"/>
    <property type="match status" value="1"/>
</dbReference>
<dbReference type="SUPFAM" id="SSF141868">
    <property type="entry name" value="EAL domain-like"/>
    <property type="match status" value="1"/>
</dbReference>
<dbReference type="InterPro" id="IPR052155">
    <property type="entry name" value="Biofilm_reg_signaling"/>
</dbReference>
<dbReference type="InterPro" id="IPR043128">
    <property type="entry name" value="Rev_trsase/Diguanyl_cyclase"/>
</dbReference>
<feature type="domain" description="PAS" evidence="9">
    <location>
        <begin position="539"/>
        <end position="608"/>
    </location>
</feature>
<dbReference type="SMART" id="SM00091">
    <property type="entry name" value="PAS"/>
    <property type="match status" value="1"/>
</dbReference>
<evidence type="ECO:0000313" key="15">
    <source>
        <dbReference type="Proteomes" id="UP000448575"/>
    </source>
</evidence>
<dbReference type="Pfam" id="PF00563">
    <property type="entry name" value="EAL"/>
    <property type="match status" value="1"/>
</dbReference>
<keyword evidence="5 8" id="KW-0472">Membrane</keyword>
<dbReference type="Proteomes" id="UP000448575">
    <property type="component" value="Unassembled WGS sequence"/>
</dbReference>
<dbReference type="PROSITE" id="PS50113">
    <property type="entry name" value="PAC"/>
    <property type="match status" value="1"/>
</dbReference>
<feature type="domain" description="PAC" evidence="10">
    <location>
        <begin position="611"/>
        <end position="661"/>
    </location>
</feature>
<evidence type="ECO:0000259" key="9">
    <source>
        <dbReference type="PROSITE" id="PS50112"/>
    </source>
</evidence>
<dbReference type="InterPro" id="IPR000160">
    <property type="entry name" value="GGDEF_dom"/>
</dbReference>
<dbReference type="Pfam" id="PF13426">
    <property type="entry name" value="PAS_9"/>
    <property type="match status" value="1"/>
</dbReference>
<dbReference type="InterPro" id="IPR006189">
    <property type="entry name" value="CHASE_dom"/>
</dbReference>
<name>A0A6N9HKP2_9BURK</name>